<proteinExistence type="predicted"/>
<gene>
    <name evidence="1" type="ORF">LCGC14_2793330</name>
</gene>
<comment type="caution">
    <text evidence="1">The sequence shown here is derived from an EMBL/GenBank/DDBJ whole genome shotgun (WGS) entry which is preliminary data.</text>
</comment>
<evidence type="ECO:0008006" key="2">
    <source>
        <dbReference type="Google" id="ProtNLM"/>
    </source>
</evidence>
<accession>A0A0F9BG91</accession>
<name>A0A0F9BG91_9ZZZZ</name>
<dbReference type="EMBL" id="LAZR01052220">
    <property type="protein sequence ID" value="KKK83441.1"/>
    <property type="molecule type" value="Genomic_DNA"/>
</dbReference>
<dbReference type="AlphaFoldDB" id="A0A0F9BG91"/>
<reference evidence="1" key="1">
    <citation type="journal article" date="2015" name="Nature">
        <title>Complex archaea that bridge the gap between prokaryotes and eukaryotes.</title>
        <authorList>
            <person name="Spang A."/>
            <person name="Saw J.H."/>
            <person name="Jorgensen S.L."/>
            <person name="Zaremba-Niedzwiedzka K."/>
            <person name="Martijn J."/>
            <person name="Lind A.E."/>
            <person name="van Eijk R."/>
            <person name="Schleper C."/>
            <person name="Guy L."/>
            <person name="Ettema T.J."/>
        </authorList>
    </citation>
    <scope>NUCLEOTIDE SEQUENCE</scope>
</reference>
<sequence length="143" mass="15965">MTTREAFIQEARSCIGLPFNPQGAQECGVHCLGIFVLICSRFPDLAGIVEEADPYIGYTKPFEPGVLMRRMVACKHLEIVRPPRLEVGNLLLIRFDGEPQHMVLIIEPGIILNARGNPYNRVVDQGLPSDWPIALETRIKALT</sequence>
<evidence type="ECO:0000313" key="1">
    <source>
        <dbReference type="EMBL" id="KKK83441.1"/>
    </source>
</evidence>
<organism evidence="1">
    <name type="scientific">marine sediment metagenome</name>
    <dbReference type="NCBI Taxonomy" id="412755"/>
    <lineage>
        <taxon>unclassified sequences</taxon>
        <taxon>metagenomes</taxon>
        <taxon>ecological metagenomes</taxon>
    </lineage>
</organism>
<protein>
    <recommendedName>
        <fullName evidence="2">NlpC/P60 domain-containing protein</fullName>
    </recommendedName>
</protein>